<dbReference type="GO" id="GO:0004034">
    <property type="term" value="F:aldose 1-epimerase activity"/>
    <property type="evidence" value="ECO:0007669"/>
    <property type="project" value="UniProtKB-EC"/>
</dbReference>
<dbReference type="PROSITE" id="PS00545">
    <property type="entry name" value="ALDOSE_1_EPIMERASE"/>
    <property type="match status" value="1"/>
</dbReference>
<sequence>MHSTLEQLQQSMAATPSFDGQVAKLVHLTNANGMTASFMDIGATWLSTTLPINGESREVLLRSPDMAEHMQQGAYFGSIVGRYANRIAAGKFTIADSHYQVGINNGENSLHGGLEGFDKRRWTIVENSPQQAVFMLHSPDGDQGYPGHLDVKVTYTLTDDNTLHIAYEAEADQATPVNLTNHAYFNLAGEGSGATALTHSLQLSAEHYLPTDSGLIPTGEQKPVAGTSFDFTQPKLIGQEFLSEADQETAGGYDHAFIFNSEFTDGKKVAAVLIAPQEDVVMKVMTTKPAVQFYSGNFLFGTQGKSKEYQRYDGVALETQYYPDGPNHPEWGQSSGVLPAGQCYHHSTAYKFEF</sequence>
<feature type="binding site" evidence="10">
    <location>
        <position position="254"/>
    </location>
    <ligand>
        <name>beta-D-galactose</name>
        <dbReference type="ChEBI" id="CHEBI:27667"/>
    </ligand>
</feature>
<dbReference type="Gene3D" id="2.70.98.10">
    <property type="match status" value="1"/>
</dbReference>
<dbReference type="GO" id="GO:0005737">
    <property type="term" value="C:cytoplasm"/>
    <property type="evidence" value="ECO:0007669"/>
    <property type="project" value="TreeGrafter"/>
</dbReference>
<dbReference type="RefSeq" id="WP_265686107.1">
    <property type="nucleotide sequence ID" value="NZ_JAKRRX010000002.1"/>
</dbReference>
<dbReference type="EMBL" id="JAKRRX010000002">
    <property type="protein sequence ID" value="MCW8332306.1"/>
    <property type="molecule type" value="Genomic_DNA"/>
</dbReference>
<evidence type="ECO:0000256" key="6">
    <source>
        <dbReference type="ARBA" id="ARBA00023235"/>
    </source>
</evidence>
<feature type="active site" description="Proton acceptor" evidence="9">
    <location>
        <position position="318"/>
    </location>
</feature>
<dbReference type="GO" id="GO:0030246">
    <property type="term" value="F:carbohydrate binding"/>
    <property type="evidence" value="ECO:0007669"/>
    <property type="project" value="InterPro"/>
</dbReference>
<dbReference type="InterPro" id="IPR013458">
    <property type="entry name" value="Ald_epimerase_bac"/>
</dbReference>
<accession>A0A9X3HNT8</accession>
<keyword evidence="7 8" id="KW-0119">Carbohydrate metabolism</keyword>
<evidence type="ECO:0000256" key="5">
    <source>
        <dbReference type="ARBA" id="ARBA00014165"/>
    </source>
</evidence>
<dbReference type="CDD" id="cd09019">
    <property type="entry name" value="galactose_mutarotase_like"/>
    <property type="match status" value="1"/>
</dbReference>
<feature type="active site" description="Proton donor" evidence="9">
    <location>
        <position position="182"/>
    </location>
</feature>
<dbReference type="GO" id="GO:0033499">
    <property type="term" value="P:galactose catabolic process via UDP-galactose, Leloir pathway"/>
    <property type="evidence" value="ECO:0007669"/>
    <property type="project" value="TreeGrafter"/>
</dbReference>
<dbReference type="Proteomes" id="UP001155586">
    <property type="component" value="Unassembled WGS sequence"/>
</dbReference>
<dbReference type="EC" id="5.1.3.3" evidence="4 8"/>
<dbReference type="InterPro" id="IPR015443">
    <property type="entry name" value="Aldose_1-epimerase"/>
</dbReference>
<evidence type="ECO:0000256" key="2">
    <source>
        <dbReference type="ARBA" id="ARBA00005028"/>
    </source>
</evidence>
<evidence type="ECO:0000313" key="12">
    <source>
        <dbReference type="EMBL" id="MCW8332306.1"/>
    </source>
</evidence>
<dbReference type="InterPro" id="IPR018052">
    <property type="entry name" value="Ald1_epimerase_CS"/>
</dbReference>
<evidence type="ECO:0000313" key="13">
    <source>
        <dbReference type="Proteomes" id="UP001155586"/>
    </source>
</evidence>
<reference evidence="12" key="1">
    <citation type="submission" date="2022-02" db="EMBL/GenBank/DDBJ databases">
        <title>Vibrio sp. nov., a new bacterium isolated from Bohai sea, China.</title>
        <authorList>
            <person name="Yuan Y."/>
        </authorList>
    </citation>
    <scope>NUCLEOTIDE SEQUENCE</scope>
    <source>
        <strain evidence="12">DBSS07</strain>
    </source>
</reference>
<dbReference type="NCBIfam" id="TIGR02636">
    <property type="entry name" value="galM_Leloir"/>
    <property type="match status" value="1"/>
</dbReference>
<dbReference type="InterPro" id="IPR008183">
    <property type="entry name" value="Aldose_1/G6P_1-epimerase"/>
</dbReference>
<organism evidence="12 13">
    <name type="scientific">Vibrio paucivorans</name>
    <dbReference type="NCBI Taxonomy" id="2829489"/>
    <lineage>
        <taxon>Bacteria</taxon>
        <taxon>Pseudomonadati</taxon>
        <taxon>Pseudomonadota</taxon>
        <taxon>Gammaproteobacteria</taxon>
        <taxon>Vibrionales</taxon>
        <taxon>Vibrionaceae</taxon>
        <taxon>Vibrio</taxon>
    </lineage>
</organism>
<dbReference type="NCBIfam" id="NF008277">
    <property type="entry name" value="PRK11055.1"/>
    <property type="match status" value="1"/>
</dbReference>
<dbReference type="PANTHER" id="PTHR10091:SF0">
    <property type="entry name" value="GALACTOSE MUTAROTASE"/>
    <property type="match status" value="1"/>
</dbReference>
<evidence type="ECO:0000256" key="4">
    <source>
        <dbReference type="ARBA" id="ARBA00013185"/>
    </source>
</evidence>
<name>A0A9X3HNT8_9VIBR</name>
<evidence type="ECO:0000256" key="10">
    <source>
        <dbReference type="PIRSR" id="PIRSR005096-2"/>
    </source>
</evidence>
<dbReference type="GO" id="GO:0006006">
    <property type="term" value="P:glucose metabolic process"/>
    <property type="evidence" value="ECO:0007669"/>
    <property type="project" value="TreeGrafter"/>
</dbReference>
<comment type="similarity">
    <text evidence="3 8">Belongs to the aldose epimerase family.</text>
</comment>
<dbReference type="InterPro" id="IPR047215">
    <property type="entry name" value="Galactose_mutarotase-like"/>
</dbReference>
<keyword evidence="13" id="KW-1185">Reference proteome</keyword>
<evidence type="ECO:0000256" key="11">
    <source>
        <dbReference type="PIRSR" id="PIRSR005096-3"/>
    </source>
</evidence>
<dbReference type="InterPro" id="IPR011013">
    <property type="entry name" value="Gal_mutarotase_sf_dom"/>
</dbReference>
<keyword evidence="6 8" id="KW-0413">Isomerase</keyword>
<dbReference type="Pfam" id="PF01263">
    <property type="entry name" value="Aldose_epim"/>
    <property type="match status" value="1"/>
</dbReference>
<dbReference type="AlphaFoldDB" id="A0A9X3HNT8"/>
<dbReference type="InterPro" id="IPR014718">
    <property type="entry name" value="GH-type_carb-bd"/>
</dbReference>
<evidence type="ECO:0000256" key="9">
    <source>
        <dbReference type="PIRSR" id="PIRSR005096-1"/>
    </source>
</evidence>
<comment type="catalytic activity">
    <reaction evidence="1 8">
        <text>alpha-D-glucose = beta-D-glucose</text>
        <dbReference type="Rhea" id="RHEA:10264"/>
        <dbReference type="ChEBI" id="CHEBI:15903"/>
        <dbReference type="ChEBI" id="CHEBI:17925"/>
        <dbReference type="EC" id="5.1.3.3"/>
    </reaction>
</comment>
<dbReference type="SUPFAM" id="SSF74650">
    <property type="entry name" value="Galactose mutarotase-like"/>
    <property type="match status" value="1"/>
</dbReference>
<comment type="pathway">
    <text evidence="2 8">Carbohydrate metabolism; hexose metabolism.</text>
</comment>
<gene>
    <name evidence="12" type="primary">galM</name>
    <name evidence="12" type="ORF">MD483_00465</name>
</gene>
<proteinExistence type="inferred from homology"/>
<dbReference type="PANTHER" id="PTHR10091">
    <property type="entry name" value="ALDOSE-1-EPIMERASE"/>
    <property type="match status" value="1"/>
</dbReference>
<protein>
    <recommendedName>
        <fullName evidence="5 8">Aldose 1-epimerase</fullName>
        <ecNumber evidence="4 8">5.1.3.3</ecNumber>
    </recommendedName>
</protein>
<feature type="binding site" evidence="11">
    <location>
        <begin position="182"/>
        <end position="184"/>
    </location>
    <ligand>
        <name>beta-D-galactose</name>
        <dbReference type="ChEBI" id="CHEBI:27667"/>
    </ligand>
</feature>
<evidence type="ECO:0000256" key="3">
    <source>
        <dbReference type="ARBA" id="ARBA00006206"/>
    </source>
</evidence>
<evidence type="ECO:0000256" key="7">
    <source>
        <dbReference type="ARBA" id="ARBA00023277"/>
    </source>
</evidence>
<evidence type="ECO:0000256" key="8">
    <source>
        <dbReference type="PIRNR" id="PIRNR005096"/>
    </source>
</evidence>
<dbReference type="PIRSF" id="PIRSF005096">
    <property type="entry name" value="GALM"/>
    <property type="match status" value="1"/>
</dbReference>
<comment type="caution">
    <text evidence="12">The sequence shown here is derived from an EMBL/GenBank/DDBJ whole genome shotgun (WGS) entry which is preliminary data.</text>
</comment>
<evidence type="ECO:0000256" key="1">
    <source>
        <dbReference type="ARBA" id="ARBA00001614"/>
    </source>
</evidence>
<feature type="binding site" evidence="11">
    <location>
        <begin position="85"/>
        <end position="86"/>
    </location>
    <ligand>
        <name>beta-D-galactose</name>
        <dbReference type="ChEBI" id="CHEBI:27667"/>
    </ligand>
</feature>